<evidence type="ECO:0008006" key="3">
    <source>
        <dbReference type="Google" id="ProtNLM"/>
    </source>
</evidence>
<dbReference type="AlphaFoldDB" id="A0A8X6VNK0"/>
<reference evidence="1" key="1">
    <citation type="submission" date="2020-08" db="EMBL/GenBank/DDBJ databases">
        <title>Multicomponent nature underlies the extraordinary mechanical properties of spider dragline silk.</title>
        <authorList>
            <person name="Kono N."/>
            <person name="Nakamura H."/>
            <person name="Mori M."/>
            <person name="Yoshida Y."/>
            <person name="Ohtoshi R."/>
            <person name="Malay A.D."/>
            <person name="Moran D.A.P."/>
            <person name="Tomita M."/>
            <person name="Numata K."/>
            <person name="Arakawa K."/>
        </authorList>
    </citation>
    <scope>NUCLEOTIDE SEQUENCE</scope>
</reference>
<accession>A0A8X6VNK0</accession>
<sequence length="124" mass="14654">MDVCKCKMSLRYGVTVKRRPATSFLMRWVRGEERILIESRISLGWKFEHLDVRPDAVHGPPPPCKMVRRWCRQFSEGCQSVDYEERSRRPALINVDLVELVRQYLMANHRFTITELSSQFPQIS</sequence>
<protein>
    <recommendedName>
        <fullName evidence="3">Mos1 transposase HTH domain-containing protein</fullName>
    </recommendedName>
</protein>
<proteinExistence type="predicted"/>
<evidence type="ECO:0000313" key="1">
    <source>
        <dbReference type="EMBL" id="GFY20344.1"/>
    </source>
</evidence>
<keyword evidence="2" id="KW-1185">Reference proteome</keyword>
<dbReference type="Proteomes" id="UP000887159">
    <property type="component" value="Unassembled WGS sequence"/>
</dbReference>
<evidence type="ECO:0000313" key="2">
    <source>
        <dbReference type="Proteomes" id="UP000887159"/>
    </source>
</evidence>
<comment type="caution">
    <text evidence="1">The sequence shown here is derived from an EMBL/GenBank/DDBJ whole genome shotgun (WGS) entry which is preliminary data.</text>
</comment>
<organism evidence="1 2">
    <name type="scientific">Trichonephila clavipes</name>
    <name type="common">Golden silk orbweaver</name>
    <name type="synonym">Nephila clavipes</name>
    <dbReference type="NCBI Taxonomy" id="2585209"/>
    <lineage>
        <taxon>Eukaryota</taxon>
        <taxon>Metazoa</taxon>
        <taxon>Ecdysozoa</taxon>
        <taxon>Arthropoda</taxon>
        <taxon>Chelicerata</taxon>
        <taxon>Arachnida</taxon>
        <taxon>Araneae</taxon>
        <taxon>Araneomorphae</taxon>
        <taxon>Entelegynae</taxon>
        <taxon>Araneoidea</taxon>
        <taxon>Nephilidae</taxon>
        <taxon>Trichonephila</taxon>
    </lineage>
</organism>
<name>A0A8X6VNK0_TRICX</name>
<gene>
    <name evidence="1" type="ORF">TNCV_209761</name>
</gene>
<dbReference type="EMBL" id="BMAU01021355">
    <property type="protein sequence ID" value="GFY20344.1"/>
    <property type="molecule type" value="Genomic_DNA"/>
</dbReference>